<dbReference type="Gene3D" id="3.50.50.60">
    <property type="entry name" value="FAD/NAD(P)-binding domain"/>
    <property type="match status" value="2"/>
</dbReference>
<evidence type="ECO:0000256" key="5">
    <source>
        <dbReference type="ARBA" id="ARBA00023002"/>
    </source>
</evidence>
<organism evidence="7 8">
    <name type="scientific">Halomarina rubra</name>
    <dbReference type="NCBI Taxonomy" id="2071873"/>
    <lineage>
        <taxon>Archaea</taxon>
        <taxon>Methanobacteriati</taxon>
        <taxon>Methanobacteriota</taxon>
        <taxon>Stenosarchaea group</taxon>
        <taxon>Halobacteria</taxon>
        <taxon>Halobacteriales</taxon>
        <taxon>Natronomonadaceae</taxon>
        <taxon>Halomarina</taxon>
    </lineage>
</organism>
<dbReference type="InterPro" id="IPR051473">
    <property type="entry name" value="P2Ox-like"/>
</dbReference>
<dbReference type="GO" id="GO:0016491">
    <property type="term" value="F:oxidoreductase activity"/>
    <property type="evidence" value="ECO:0007669"/>
    <property type="project" value="UniProtKB-KW"/>
</dbReference>
<dbReference type="PIRSF" id="PIRSF000137">
    <property type="entry name" value="Alcohol_oxidase"/>
    <property type="match status" value="1"/>
</dbReference>
<dbReference type="Proteomes" id="UP001597187">
    <property type="component" value="Unassembled WGS sequence"/>
</dbReference>
<keyword evidence="8" id="KW-1185">Reference proteome</keyword>
<evidence type="ECO:0000313" key="7">
    <source>
        <dbReference type="EMBL" id="MFD1515514.1"/>
    </source>
</evidence>
<dbReference type="InterPro" id="IPR017896">
    <property type="entry name" value="4Fe4S_Fe-S-bd"/>
</dbReference>
<name>A0ABD6B144_9EURY</name>
<keyword evidence="3" id="KW-0285">Flavoprotein</keyword>
<evidence type="ECO:0000256" key="1">
    <source>
        <dbReference type="ARBA" id="ARBA00001974"/>
    </source>
</evidence>
<dbReference type="RefSeq" id="WP_250875428.1">
    <property type="nucleotide sequence ID" value="NZ_JALXFV010000008.1"/>
</dbReference>
<protein>
    <submittedName>
        <fullName evidence="7">GMC family oxidoreductase</fullName>
    </submittedName>
</protein>
<comment type="caution">
    <text evidence="7">The sequence shown here is derived from an EMBL/GenBank/DDBJ whole genome shotgun (WGS) entry which is preliminary data.</text>
</comment>
<evidence type="ECO:0000256" key="2">
    <source>
        <dbReference type="ARBA" id="ARBA00010790"/>
    </source>
</evidence>
<dbReference type="PANTHER" id="PTHR42784">
    <property type="entry name" value="PYRANOSE 2-OXIDASE"/>
    <property type="match status" value="1"/>
</dbReference>
<dbReference type="InterPro" id="IPR007867">
    <property type="entry name" value="GMC_OxRtase_C"/>
</dbReference>
<dbReference type="PROSITE" id="PS51379">
    <property type="entry name" value="4FE4S_FER_2"/>
    <property type="match status" value="1"/>
</dbReference>
<dbReference type="PANTHER" id="PTHR42784:SF1">
    <property type="entry name" value="PYRANOSE 2-OXIDASE"/>
    <property type="match status" value="1"/>
</dbReference>
<dbReference type="InterPro" id="IPR006076">
    <property type="entry name" value="FAD-dep_OxRdtase"/>
</dbReference>
<gene>
    <name evidence="7" type="ORF">ACFSBT_19730</name>
</gene>
<sequence length="546" mass="58637">MSDHETDVCVVGAGPAGALVADRLAKRGHDVLVLDAGPRFDGPDEDRLERMEAFVRSGDWRGVWEMGGERDAYTSEGRDYPLNHARVKGVGGSSLHWHGMVMRLHESDFERHSRDGVGVDWPIGYEDLRPYYAAAERELGVAGAADDPYAAPREEPYPMAAFPPSYSDSLFAPACERLGVDMHSASNARNSEAYDDAPTCVGYGTCKPVCPSRAKYTAERHVAAAEDEGATVVANAPVQRLDTDERGERLVRAVYADDGPEGGGGERTVEADQFVLAAGGVETPRLLLLSADEANPDGLANASGAVGRYFMDHLYAGTGGVLDEPTRQKHVGFNTSECHQFYDDPTAGATGTAASVPASDADCGPLKLEFVNYAGPAPTDVALDGEQWGDDLLAEVRESYGRFVEVGALVGQLPRAENRIALDPDRTDDHGNPVPRVVWNIDDRTRRTLARANQIQEHILAEMGAEVRWQVGPENTGPAFHHMGTTRMGTDPATSVVDAELRAHDHPNLSVVSSSVFPTSGAMNPTLTIAALALRAADTLHDALSR</sequence>
<evidence type="ECO:0000259" key="6">
    <source>
        <dbReference type="PROSITE" id="PS51379"/>
    </source>
</evidence>
<dbReference type="SUPFAM" id="SSF51905">
    <property type="entry name" value="FAD/NAD(P)-binding domain"/>
    <property type="match status" value="1"/>
</dbReference>
<dbReference type="AlphaFoldDB" id="A0ABD6B144"/>
<dbReference type="PRINTS" id="PR00420">
    <property type="entry name" value="RNGMNOXGNASE"/>
</dbReference>
<dbReference type="EMBL" id="JBHUDC010000008">
    <property type="protein sequence ID" value="MFD1515514.1"/>
    <property type="molecule type" value="Genomic_DNA"/>
</dbReference>
<comment type="cofactor">
    <cofactor evidence="1">
        <name>FAD</name>
        <dbReference type="ChEBI" id="CHEBI:57692"/>
    </cofactor>
</comment>
<proteinExistence type="inferred from homology"/>
<dbReference type="Pfam" id="PF00732">
    <property type="entry name" value="GMC_oxred_N"/>
    <property type="match status" value="1"/>
</dbReference>
<reference evidence="7 8" key="1">
    <citation type="journal article" date="2019" name="Int. J. Syst. Evol. Microbiol.">
        <title>The Global Catalogue of Microorganisms (GCM) 10K type strain sequencing project: providing services to taxonomists for standard genome sequencing and annotation.</title>
        <authorList>
            <consortium name="The Broad Institute Genomics Platform"/>
            <consortium name="The Broad Institute Genome Sequencing Center for Infectious Disease"/>
            <person name="Wu L."/>
            <person name="Ma J."/>
        </authorList>
    </citation>
    <scope>NUCLEOTIDE SEQUENCE [LARGE SCALE GENOMIC DNA]</scope>
    <source>
        <strain evidence="7 8">CGMCC 1.12563</strain>
    </source>
</reference>
<dbReference type="InterPro" id="IPR012132">
    <property type="entry name" value="GMC_OxRdtase"/>
</dbReference>
<evidence type="ECO:0000313" key="8">
    <source>
        <dbReference type="Proteomes" id="UP001597187"/>
    </source>
</evidence>
<keyword evidence="4" id="KW-0274">FAD</keyword>
<dbReference type="Pfam" id="PF05199">
    <property type="entry name" value="GMC_oxred_C"/>
    <property type="match status" value="1"/>
</dbReference>
<keyword evidence="5" id="KW-0560">Oxidoreductase</keyword>
<accession>A0ABD6B144</accession>
<dbReference type="InterPro" id="IPR036188">
    <property type="entry name" value="FAD/NAD-bd_sf"/>
</dbReference>
<evidence type="ECO:0000256" key="4">
    <source>
        <dbReference type="ARBA" id="ARBA00022827"/>
    </source>
</evidence>
<dbReference type="SUPFAM" id="SSF54373">
    <property type="entry name" value="FAD-linked reductases, C-terminal domain"/>
    <property type="match status" value="1"/>
</dbReference>
<comment type="similarity">
    <text evidence="2">Belongs to the GMC oxidoreductase family.</text>
</comment>
<evidence type="ECO:0000256" key="3">
    <source>
        <dbReference type="ARBA" id="ARBA00022630"/>
    </source>
</evidence>
<feature type="domain" description="4Fe-4S ferredoxin-type" evidence="6">
    <location>
        <begin position="190"/>
        <end position="220"/>
    </location>
</feature>
<dbReference type="InterPro" id="IPR000172">
    <property type="entry name" value="GMC_OxRdtase_N"/>
</dbReference>
<dbReference type="Pfam" id="PF01266">
    <property type="entry name" value="DAO"/>
    <property type="match status" value="1"/>
</dbReference>